<keyword evidence="5" id="KW-1185">Reference proteome</keyword>
<dbReference type="Gene3D" id="3.40.140.10">
    <property type="entry name" value="Cytidine Deaminase, domain 2"/>
    <property type="match status" value="1"/>
</dbReference>
<organism evidence="4 5">
    <name type="scientific">Orchesella dallaii</name>
    <dbReference type="NCBI Taxonomy" id="48710"/>
    <lineage>
        <taxon>Eukaryota</taxon>
        <taxon>Metazoa</taxon>
        <taxon>Ecdysozoa</taxon>
        <taxon>Arthropoda</taxon>
        <taxon>Hexapoda</taxon>
        <taxon>Collembola</taxon>
        <taxon>Entomobryomorpha</taxon>
        <taxon>Entomobryoidea</taxon>
        <taxon>Orchesellidae</taxon>
        <taxon>Orchesellinae</taxon>
        <taxon>Orchesella</taxon>
    </lineage>
</organism>
<keyword evidence="1" id="KW-0819">tRNA processing</keyword>
<name>A0ABP1QRE5_9HEXA</name>
<dbReference type="SUPFAM" id="SSF53927">
    <property type="entry name" value="Cytidine deaminase-like"/>
    <property type="match status" value="1"/>
</dbReference>
<dbReference type="PROSITE" id="PS51747">
    <property type="entry name" value="CYT_DCMP_DEAMINASES_2"/>
    <property type="match status" value="1"/>
</dbReference>
<dbReference type="InterPro" id="IPR002125">
    <property type="entry name" value="CMP_dCMP_dom"/>
</dbReference>
<comment type="similarity">
    <text evidence="2">Belongs to the cytidine and deoxycytidylate deaminase family. ADAT3 subfamily.</text>
</comment>
<dbReference type="EMBL" id="CAXLJM020000046">
    <property type="protein sequence ID" value="CAL8110616.1"/>
    <property type="molecule type" value="Genomic_DNA"/>
</dbReference>
<dbReference type="InterPro" id="IPR016193">
    <property type="entry name" value="Cytidine_deaminase-like"/>
</dbReference>
<accession>A0ABP1QRE5</accession>
<dbReference type="PANTHER" id="PTHR11079:SF156">
    <property type="entry name" value="INACTIVE TRNA-SPECIFIC ADENOSINE DEAMINASE-LIKE PROTEIN 3-RELATED"/>
    <property type="match status" value="1"/>
</dbReference>
<evidence type="ECO:0000256" key="2">
    <source>
        <dbReference type="ARBA" id="ARBA00038160"/>
    </source>
</evidence>
<comment type="caution">
    <text evidence="4">The sequence shown here is derived from an EMBL/GenBank/DDBJ whole genome shotgun (WGS) entry which is preliminary data.</text>
</comment>
<evidence type="ECO:0000313" key="4">
    <source>
        <dbReference type="EMBL" id="CAL8110616.1"/>
    </source>
</evidence>
<sequence>MGDSNEESPPEKKRRSSSLTLTPILNQSLSSTDIQLINVYTAKIRSKKDASNLLKLLPPLPSDLDHLKRIRSTKSDSLEAIIGHQSLQDDDPALDLLTPSTIHKAPVPQLRPLTSFQFKKSNECWPCNFHPDKEIEKLVSENCGLSAEDMGVVANNVKTVMDRFFQMKMQTCAVYDPIDKELVCVANSKPSLLHHSVMNCLEMLAQTQRNTEERIGNRKWDFGEIVCKRIVRNKHSDYLCTGMDVYLSHEPCIMCAMALLHSRARKIFFVHNNMNNGGLNSVVKLHCLDGINHRFQVFKVTE</sequence>
<dbReference type="PANTHER" id="PTHR11079">
    <property type="entry name" value="CYTOSINE DEAMINASE FAMILY MEMBER"/>
    <property type="match status" value="1"/>
</dbReference>
<evidence type="ECO:0000313" key="5">
    <source>
        <dbReference type="Proteomes" id="UP001642540"/>
    </source>
</evidence>
<dbReference type="Pfam" id="PF00383">
    <property type="entry name" value="dCMP_cyt_deam_1"/>
    <property type="match status" value="1"/>
</dbReference>
<reference evidence="4 5" key="1">
    <citation type="submission" date="2024-08" db="EMBL/GenBank/DDBJ databases">
        <authorList>
            <person name="Cucini C."/>
            <person name="Frati F."/>
        </authorList>
    </citation>
    <scope>NUCLEOTIDE SEQUENCE [LARGE SCALE GENOMIC DNA]</scope>
</reference>
<evidence type="ECO:0000256" key="1">
    <source>
        <dbReference type="ARBA" id="ARBA00022694"/>
    </source>
</evidence>
<evidence type="ECO:0000259" key="3">
    <source>
        <dbReference type="PROSITE" id="PS51747"/>
    </source>
</evidence>
<protein>
    <recommendedName>
        <fullName evidence="3">CMP/dCMP-type deaminase domain-containing protein</fullName>
    </recommendedName>
</protein>
<feature type="domain" description="CMP/dCMP-type deaminase" evidence="3">
    <location>
        <begin position="148"/>
        <end position="298"/>
    </location>
</feature>
<dbReference type="Proteomes" id="UP001642540">
    <property type="component" value="Unassembled WGS sequence"/>
</dbReference>
<gene>
    <name evidence="4" type="ORF">ODALV1_LOCUS14371</name>
</gene>
<proteinExistence type="inferred from homology"/>